<dbReference type="EMBL" id="JBHSGU010000002">
    <property type="protein sequence ID" value="MFC4698983.1"/>
    <property type="molecule type" value="Genomic_DNA"/>
</dbReference>
<evidence type="ECO:0000313" key="1">
    <source>
        <dbReference type="EMBL" id="MFC4698983.1"/>
    </source>
</evidence>
<keyword evidence="2" id="KW-1185">Reference proteome</keyword>
<gene>
    <name evidence="1" type="ORF">ACFO4O_02265</name>
</gene>
<name>A0ABV9LSR7_9ALTE</name>
<organism evidence="1 2">
    <name type="scientific">Glaciecola siphonariae</name>
    <dbReference type="NCBI Taxonomy" id="521012"/>
    <lineage>
        <taxon>Bacteria</taxon>
        <taxon>Pseudomonadati</taxon>
        <taxon>Pseudomonadota</taxon>
        <taxon>Gammaproteobacteria</taxon>
        <taxon>Alteromonadales</taxon>
        <taxon>Alteromonadaceae</taxon>
        <taxon>Glaciecola</taxon>
    </lineage>
</organism>
<reference evidence="2" key="1">
    <citation type="journal article" date="2019" name="Int. J. Syst. Evol. Microbiol.">
        <title>The Global Catalogue of Microorganisms (GCM) 10K type strain sequencing project: providing services to taxonomists for standard genome sequencing and annotation.</title>
        <authorList>
            <consortium name="The Broad Institute Genomics Platform"/>
            <consortium name="The Broad Institute Genome Sequencing Center for Infectious Disease"/>
            <person name="Wu L."/>
            <person name="Ma J."/>
        </authorList>
    </citation>
    <scope>NUCLEOTIDE SEQUENCE [LARGE SCALE GENOMIC DNA]</scope>
    <source>
        <strain evidence="2">KACC 12507</strain>
    </source>
</reference>
<accession>A0ABV9LSR7</accession>
<sequence>MQLPDESKILAFENADRLREWLEINHDRHDELFVKIYKKGSGKASVTWGDVVLETLCWGWIDGVKKSLDEEAYLQRITPRKPRSDWSKKNTEHVERLIKEGRMQASGMKQVHAAKKDGRWENAYAPSSQMKVPLDFVAAVSEKPTIKAFYETLKKTNLYAIAYGLETAKKPETRQRRFDKFMDMLSRGEMPDFGFKKKS</sequence>
<dbReference type="Proteomes" id="UP001595897">
    <property type="component" value="Unassembled WGS sequence"/>
</dbReference>
<dbReference type="RefSeq" id="WP_382408190.1">
    <property type="nucleotide sequence ID" value="NZ_JBHSGU010000002.1"/>
</dbReference>
<proteinExistence type="predicted"/>
<protein>
    <submittedName>
        <fullName evidence="1">YdeI family protein</fullName>
    </submittedName>
</protein>
<dbReference type="Pfam" id="PF13376">
    <property type="entry name" value="OmdA"/>
    <property type="match status" value="1"/>
</dbReference>
<comment type="caution">
    <text evidence="1">The sequence shown here is derived from an EMBL/GenBank/DDBJ whole genome shotgun (WGS) entry which is preliminary data.</text>
</comment>
<evidence type="ECO:0000313" key="2">
    <source>
        <dbReference type="Proteomes" id="UP001595897"/>
    </source>
</evidence>